<keyword evidence="2" id="KW-0808">Transferase</keyword>
<dbReference type="PANTHER" id="PTHR27006:SF619">
    <property type="entry name" value="CYSTEINE-RICH RECEPTOR-LIKE PROTEIN KINASE 15"/>
    <property type="match status" value="1"/>
</dbReference>
<name>A0A1R3JN17_9ROSI</name>
<dbReference type="OrthoDB" id="1934880at2759"/>
<dbReference type="AlphaFoldDB" id="A0A1R3JN17"/>
<dbReference type="GO" id="GO:0004674">
    <property type="term" value="F:protein serine/threonine kinase activity"/>
    <property type="evidence" value="ECO:0007669"/>
    <property type="project" value="InterPro"/>
</dbReference>
<evidence type="ECO:0000259" key="1">
    <source>
        <dbReference type="Pfam" id="PF11883"/>
    </source>
</evidence>
<evidence type="ECO:0000313" key="3">
    <source>
        <dbReference type="Proteomes" id="UP000187203"/>
    </source>
</evidence>
<feature type="non-terminal residue" evidence="2">
    <location>
        <position position="1"/>
    </location>
</feature>
<comment type="caution">
    <text evidence="2">The sequence shown here is derived from an EMBL/GenBank/DDBJ whole genome shotgun (WGS) entry which is preliminary data.</text>
</comment>
<dbReference type="Proteomes" id="UP000187203">
    <property type="component" value="Unassembled WGS sequence"/>
</dbReference>
<sequence>AWKLWQEENILDLVDKEVCDSRNGEEEKEILRCIHVGLLCVQELAKDRPTISTVVSMLNSEIMDLPTPKQPAFTGTQDADEQDRLSVNYVTVSTAFDGR</sequence>
<dbReference type="InterPro" id="IPR021820">
    <property type="entry name" value="S-locus_recpt_kinase_C"/>
</dbReference>
<accession>A0A1R3JN17</accession>
<feature type="domain" description="S-locus receptor kinase C-terminal" evidence="1">
    <location>
        <begin position="60"/>
        <end position="99"/>
    </location>
</feature>
<dbReference type="PANTHER" id="PTHR27006">
    <property type="entry name" value="PROMASTIGOTE SURFACE ANTIGEN PROTEIN PSA"/>
    <property type="match status" value="1"/>
</dbReference>
<gene>
    <name evidence="2" type="ORF">COLO4_15442</name>
</gene>
<dbReference type="Gene3D" id="1.10.510.10">
    <property type="entry name" value="Transferase(Phosphotransferase) domain 1"/>
    <property type="match status" value="1"/>
</dbReference>
<protein>
    <submittedName>
        <fullName evidence="2">Cysteine-rich receptor-like protein kinase</fullName>
    </submittedName>
</protein>
<organism evidence="2 3">
    <name type="scientific">Corchorus olitorius</name>
    <dbReference type="NCBI Taxonomy" id="93759"/>
    <lineage>
        <taxon>Eukaryota</taxon>
        <taxon>Viridiplantae</taxon>
        <taxon>Streptophyta</taxon>
        <taxon>Embryophyta</taxon>
        <taxon>Tracheophyta</taxon>
        <taxon>Spermatophyta</taxon>
        <taxon>Magnoliopsida</taxon>
        <taxon>eudicotyledons</taxon>
        <taxon>Gunneridae</taxon>
        <taxon>Pentapetalae</taxon>
        <taxon>rosids</taxon>
        <taxon>malvids</taxon>
        <taxon>Malvales</taxon>
        <taxon>Malvaceae</taxon>
        <taxon>Grewioideae</taxon>
        <taxon>Apeibeae</taxon>
        <taxon>Corchorus</taxon>
    </lineage>
</organism>
<keyword evidence="2" id="KW-0675">Receptor</keyword>
<evidence type="ECO:0000313" key="2">
    <source>
        <dbReference type="EMBL" id="OMO96181.1"/>
    </source>
</evidence>
<dbReference type="Pfam" id="PF11883">
    <property type="entry name" value="DUF3403"/>
    <property type="match status" value="1"/>
</dbReference>
<reference evidence="3" key="1">
    <citation type="submission" date="2013-09" db="EMBL/GenBank/DDBJ databases">
        <title>Corchorus olitorius genome sequencing.</title>
        <authorList>
            <person name="Alam M."/>
            <person name="Haque M.S."/>
            <person name="Islam M.S."/>
            <person name="Emdad E.M."/>
            <person name="Islam M.M."/>
            <person name="Ahmed B."/>
            <person name="Halim A."/>
            <person name="Hossen Q.M.M."/>
            <person name="Hossain M.Z."/>
            <person name="Ahmed R."/>
            <person name="Khan M.M."/>
            <person name="Islam R."/>
            <person name="Rashid M.M."/>
            <person name="Khan S.A."/>
            <person name="Rahman M.S."/>
            <person name="Alam M."/>
            <person name="Yahiya A.S."/>
            <person name="Khan M.S."/>
            <person name="Azam M.S."/>
            <person name="Haque T."/>
            <person name="Lashkar M.Z.H."/>
            <person name="Akhand A.I."/>
            <person name="Morshed G."/>
            <person name="Roy S."/>
            <person name="Uddin K.S."/>
            <person name="Rabeya T."/>
            <person name="Hossain A.S."/>
            <person name="Chowdhury A."/>
            <person name="Snigdha A.R."/>
            <person name="Mortoza M.S."/>
            <person name="Matin S.A."/>
            <person name="Hoque S.M.E."/>
            <person name="Islam M.K."/>
            <person name="Roy D.K."/>
            <person name="Haider R."/>
            <person name="Moosa M.M."/>
            <person name="Elias S.M."/>
            <person name="Hasan A.M."/>
            <person name="Jahan S."/>
            <person name="Shafiuddin M."/>
            <person name="Mahmood N."/>
            <person name="Shommy N.S."/>
        </authorList>
    </citation>
    <scope>NUCLEOTIDE SEQUENCE [LARGE SCALE GENOMIC DNA]</scope>
    <source>
        <strain evidence="3">cv. O-4</strain>
    </source>
</reference>
<proteinExistence type="predicted"/>
<keyword evidence="2" id="KW-0418">Kinase</keyword>
<dbReference type="STRING" id="93759.A0A1R3JN17"/>
<dbReference type="EMBL" id="AWUE01015681">
    <property type="protein sequence ID" value="OMO96181.1"/>
    <property type="molecule type" value="Genomic_DNA"/>
</dbReference>
<keyword evidence="3" id="KW-1185">Reference proteome</keyword>